<dbReference type="EMBL" id="AGNL01040601">
    <property type="protein sequence ID" value="EJK52006.1"/>
    <property type="molecule type" value="Genomic_DNA"/>
</dbReference>
<protein>
    <submittedName>
        <fullName evidence="2">Uncharacterized protein</fullName>
    </submittedName>
</protein>
<feature type="compositionally biased region" description="Acidic residues" evidence="1">
    <location>
        <begin position="69"/>
        <end position="78"/>
    </location>
</feature>
<dbReference type="AlphaFoldDB" id="K0RSV6"/>
<proteinExistence type="predicted"/>
<feature type="compositionally biased region" description="Basic and acidic residues" evidence="1">
    <location>
        <begin position="44"/>
        <end position="59"/>
    </location>
</feature>
<keyword evidence="3" id="KW-1185">Reference proteome</keyword>
<feature type="region of interest" description="Disordered" evidence="1">
    <location>
        <begin position="1"/>
        <end position="78"/>
    </location>
</feature>
<evidence type="ECO:0000313" key="3">
    <source>
        <dbReference type="Proteomes" id="UP000266841"/>
    </source>
</evidence>
<feature type="compositionally biased region" description="Basic residues" evidence="1">
    <location>
        <begin position="22"/>
        <end position="31"/>
    </location>
</feature>
<sequence length="78" mass="8380">DGEDGRKVDSEGRDESDARTVRMARARHFSRRGCSGSRMGKARRIVDSDGTRSDSDRGARRAASPEPGTGDEADSSVP</sequence>
<reference evidence="2 3" key="1">
    <citation type="journal article" date="2012" name="Genome Biol.">
        <title>Genome and low-iron response of an oceanic diatom adapted to chronic iron limitation.</title>
        <authorList>
            <person name="Lommer M."/>
            <person name="Specht M."/>
            <person name="Roy A.S."/>
            <person name="Kraemer L."/>
            <person name="Andreson R."/>
            <person name="Gutowska M.A."/>
            <person name="Wolf J."/>
            <person name="Bergner S.V."/>
            <person name="Schilhabel M.B."/>
            <person name="Klostermeier U.C."/>
            <person name="Beiko R.G."/>
            <person name="Rosenstiel P."/>
            <person name="Hippler M."/>
            <person name="Laroche J."/>
        </authorList>
    </citation>
    <scope>NUCLEOTIDE SEQUENCE [LARGE SCALE GENOMIC DNA]</scope>
    <source>
        <strain evidence="2 3">CCMP1005</strain>
    </source>
</reference>
<name>K0RSV6_THAOC</name>
<dbReference type="Proteomes" id="UP000266841">
    <property type="component" value="Unassembled WGS sequence"/>
</dbReference>
<gene>
    <name evidence="2" type="ORF">THAOC_28768</name>
</gene>
<feature type="non-terminal residue" evidence="2">
    <location>
        <position position="1"/>
    </location>
</feature>
<evidence type="ECO:0000256" key="1">
    <source>
        <dbReference type="SAM" id="MobiDB-lite"/>
    </source>
</evidence>
<evidence type="ECO:0000313" key="2">
    <source>
        <dbReference type="EMBL" id="EJK52006.1"/>
    </source>
</evidence>
<feature type="compositionally biased region" description="Basic and acidic residues" evidence="1">
    <location>
        <begin position="1"/>
        <end position="20"/>
    </location>
</feature>
<organism evidence="2 3">
    <name type="scientific">Thalassiosira oceanica</name>
    <name type="common">Marine diatom</name>
    <dbReference type="NCBI Taxonomy" id="159749"/>
    <lineage>
        <taxon>Eukaryota</taxon>
        <taxon>Sar</taxon>
        <taxon>Stramenopiles</taxon>
        <taxon>Ochrophyta</taxon>
        <taxon>Bacillariophyta</taxon>
        <taxon>Coscinodiscophyceae</taxon>
        <taxon>Thalassiosirophycidae</taxon>
        <taxon>Thalassiosirales</taxon>
        <taxon>Thalassiosiraceae</taxon>
        <taxon>Thalassiosira</taxon>
    </lineage>
</organism>
<accession>K0RSV6</accession>
<comment type="caution">
    <text evidence="2">The sequence shown here is derived from an EMBL/GenBank/DDBJ whole genome shotgun (WGS) entry which is preliminary data.</text>
</comment>